<reference evidence="2 4" key="2">
    <citation type="submission" date="2023-09" db="EMBL/GenBank/DDBJ databases">
        <title>Complete-Gapless Cercospora beticola genome.</title>
        <authorList>
            <person name="Wyatt N.A."/>
            <person name="Spanner R.E."/>
            <person name="Bolton M.D."/>
        </authorList>
    </citation>
    <scope>NUCLEOTIDE SEQUENCE [LARGE SCALE GENOMIC DNA]</scope>
    <source>
        <strain evidence="2">Cb09-40</strain>
    </source>
</reference>
<gene>
    <name evidence="1" type="ORF">CB0940_00344</name>
    <name evidence="2" type="ORF">RHO25_000358</name>
</gene>
<dbReference type="AlphaFoldDB" id="A0A2G5IAK2"/>
<sequence length="112" mass="11609">MYRLLFESSSSIALTTINNISNKTSSTPTTPTMQFAAIIAAALLGAVPAFAGQRAWCVGGANPADVTKGCSDNGIKLQGDAGTCCATTAEEYRKMANICFYIGAKPAFDGDC</sequence>
<dbReference type="Proteomes" id="UP001302367">
    <property type="component" value="Chromosome 1"/>
</dbReference>
<dbReference type="OrthoDB" id="10421434at2759"/>
<evidence type="ECO:0000313" key="4">
    <source>
        <dbReference type="Proteomes" id="UP001302367"/>
    </source>
</evidence>
<proteinExistence type="predicted"/>
<dbReference type="Proteomes" id="UP000230605">
    <property type="component" value="Chromosome 1"/>
</dbReference>
<name>A0A2G5IAK2_CERBT</name>
<organism evidence="1 3">
    <name type="scientific">Cercospora beticola</name>
    <name type="common">Sugarbeet leaf spot fungus</name>
    <dbReference type="NCBI Taxonomy" id="122368"/>
    <lineage>
        <taxon>Eukaryota</taxon>
        <taxon>Fungi</taxon>
        <taxon>Dikarya</taxon>
        <taxon>Ascomycota</taxon>
        <taxon>Pezizomycotina</taxon>
        <taxon>Dothideomycetes</taxon>
        <taxon>Dothideomycetidae</taxon>
        <taxon>Mycosphaerellales</taxon>
        <taxon>Mycosphaerellaceae</taxon>
        <taxon>Cercospora</taxon>
    </lineage>
</organism>
<evidence type="ECO:0000313" key="2">
    <source>
        <dbReference type="EMBL" id="WPA95755.1"/>
    </source>
</evidence>
<keyword evidence="4" id="KW-1185">Reference proteome</keyword>
<reference evidence="1 3" key="1">
    <citation type="submission" date="2015-10" db="EMBL/GenBank/DDBJ databases">
        <title>The cercosporin biosynthetic gene cluster was horizontally transferred to several fungal lineages and shown to be expanded in Cercospora beticola based on microsynteny with recipient genomes.</title>
        <authorList>
            <person name="De Jonge R."/>
            <person name="Ebert M.K."/>
            <person name="Suttle J.C."/>
            <person name="Jurick Ii W.M."/>
            <person name="Secor G.A."/>
            <person name="Thomma B.P."/>
            <person name="Van De Peer Y."/>
            <person name="Bolton M.D."/>
        </authorList>
    </citation>
    <scope>NUCLEOTIDE SEQUENCE [LARGE SCALE GENOMIC DNA]</scope>
    <source>
        <strain evidence="1 3">09-40</strain>
    </source>
</reference>
<protein>
    <submittedName>
        <fullName evidence="1">Uncharacterized protein</fullName>
    </submittedName>
</protein>
<accession>A0A2G5IAK2</accession>
<dbReference type="EMBL" id="LKMD01000100">
    <property type="protein sequence ID" value="PIB01574.1"/>
    <property type="molecule type" value="Genomic_DNA"/>
</dbReference>
<evidence type="ECO:0000313" key="1">
    <source>
        <dbReference type="EMBL" id="PIB01574.1"/>
    </source>
</evidence>
<dbReference type="EMBL" id="CP134184">
    <property type="protein sequence ID" value="WPA95755.1"/>
    <property type="molecule type" value="Genomic_DNA"/>
</dbReference>
<evidence type="ECO:0000313" key="3">
    <source>
        <dbReference type="Proteomes" id="UP000230605"/>
    </source>
</evidence>